<dbReference type="Gene3D" id="3.20.20.370">
    <property type="entry name" value="Glycoside hydrolase/deacetylase"/>
    <property type="match status" value="1"/>
</dbReference>
<dbReference type="GO" id="GO:0016810">
    <property type="term" value="F:hydrolase activity, acting on carbon-nitrogen (but not peptide) bonds"/>
    <property type="evidence" value="ECO:0007669"/>
    <property type="project" value="InterPro"/>
</dbReference>
<keyword evidence="5" id="KW-1185">Reference proteome</keyword>
<dbReference type="PANTHER" id="PTHR10587:SF125">
    <property type="entry name" value="POLYSACCHARIDE DEACETYLASE YHEN-RELATED"/>
    <property type="match status" value="1"/>
</dbReference>
<keyword evidence="2" id="KW-0812">Transmembrane</keyword>
<dbReference type="PROSITE" id="PS51677">
    <property type="entry name" value="NODB"/>
    <property type="match status" value="1"/>
</dbReference>
<proteinExistence type="predicted"/>
<accession>A0A845R1A0</accession>
<feature type="compositionally biased region" description="Acidic residues" evidence="1">
    <location>
        <begin position="75"/>
        <end position="87"/>
    </location>
</feature>
<gene>
    <name evidence="4" type="ORF">D3Z33_13035</name>
</gene>
<dbReference type="InterPro" id="IPR050248">
    <property type="entry name" value="Polysacc_deacetylase_ArnD"/>
</dbReference>
<organism evidence="4 5">
    <name type="scientific">Senegalia massiliensis</name>
    <dbReference type="NCBI Taxonomy" id="1720316"/>
    <lineage>
        <taxon>Bacteria</taxon>
        <taxon>Bacillati</taxon>
        <taxon>Bacillota</taxon>
        <taxon>Clostridia</taxon>
        <taxon>Eubacteriales</taxon>
        <taxon>Clostridiaceae</taxon>
        <taxon>Senegalia</taxon>
    </lineage>
</organism>
<evidence type="ECO:0000256" key="2">
    <source>
        <dbReference type="SAM" id="Phobius"/>
    </source>
</evidence>
<dbReference type="InterPro" id="IPR002509">
    <property type="entry name" value="NODB_dom"/>
</dbReference>
<dbReference type="CDD" id="cd10944">
    <property type="entry name" value="CE4_SmPgdA_like"/>
    <property type="match status" value="1"/>
</dbReference>
<dbReference type="GO" id="GO:0005975">
    <property type="term" value="P:carbohydrate metabolic process"/>
    <property type="evidence" value="ECO:0007669"/>
    <property type="project" value="InterPro"/>
</dbReference>
<dbReference type="Pfam" id="PF01522">
    <property type="entry name" value="Polysacc_deac_1"/>
    <property type="match status" value="1"/>
</dbReference>
<evidence type="ECO:0000256" key="1">
    <source>
        <dbReference type="SAM" id="MobiDB-lite"/>
    </source>
</evidence>
<feature type="domain" description="NodB homology" evidence="3">
    <location>
        <begin position="109"/>
        <end position="297"/>
    </location>
</feature>
<dbReference type="Proteomes" id="UP000467132">
    <property type="component" value="Unassembled WGS sequence"/>
</dbReference>
<protein>
    <submittedName>
        <fullName evidence="4">Polysaccharide deacetylase</fullName>
    </submittedName>
</protein>
<sequence>MKVSRKKRFIRFIFLCIISIVIIIILIGNHKSVSYSGKKIDVQNNDKNNLNENSNQNSIEVEQDYNETDLSTDNREDDIDNDTENDTEDDIDTVLTVPVEEAYKKDDRKIAFLTFDDGPSKNTTEILKILDEENIKATFFVLGKLAKYNDETIKDIYNKNHKIGNHTYSHEYRKIYSSTDILLNEVNKTNEILKGILGDDFKSNLFRFPGGSFGENKSVYRQAIKNQGYKYVDWNALNKDSEGRNKTPNELLLNIKETTKNKKRVIILMHDSATKKNTVESLPMVIDYLKNEGYEFGVLD</sequence>
<dbReference type="AlphaFoldDB" id="A0A845R1A0"/>
<evidence type="ECO:0000313" key="5">
    <source>
        <dbReference type="Proteomes" id="UP000467132"/>
    </source>
</evidence>
<feature type="transmembrane region" description="Helical" evidence="2">
    <location>
        <begin position="12"/>
        <end position="30"/>
    </location>
</feature>
<comment type="caution">
    <text evidence="4">The sequence shown here is derived from an EMBL/GenBank/DDBJ whole genome shotgun (WGS) entry which is preliminary data.</text>
</comment>
<dbReference type="InterPro" id="IPR011330">
    <property type="entry name" value="Glyco_hydro/deAcase_b/a-brl"/>
</dbReference>
<keyword evidence="2" id="KW-1133">Transmembrane helix</keyword>
<dbReference type="PANTHER" id="PTHR10587">
    <property type="entry name" value="GLYCOSYL TRANSFERASE-RELATED"/>
    <property type="match status" value="1"/>
</dbReference>
<keyword evidence="2" id="KW-0472">Membrane</keyword>
<dbReference type="EMBL" id="QXXA01000015">
    <property type="protein sequence ID" value="NBI07779.1"/>
    <property type="molecule type" value="Genomic_DNA"/>
</dbReference>
<evidence type="ECO:0000259" key="3">
    <source>
        <dbReference type="PROSITE" id="PS51677"/>
    </source>
</evidence>
<dbReference type="SUPFAM" id="SSF88713">
    <property type="entry name" value="Glycoside hydrolase/deacetylase"/>
    <property type="match status" value="1"/>
</dbReference>
<evidence type="ECO:0000313" key="4">
    <source>
        <dbReference type="EMBL" id="NBI07779.1"/>
    </source>
</evidence>
<name>A0A845R1A0_9CLOT</name>
<feature type="region of interest" description="Disordered" evidence="1">
    <location>
        <begin position="66"/>
        <end position="87"/>
    </location>
</feature>
<reference evidence="4 5" key="1">
    <citation type="submission" date="2018-08" db="EMBL/GenBank/DDBJ databases">
        <title>Murine metabolic-syndrome-specific gut microbial biobank.</title>
        <authorList>
            <person name="Liu C."/>
        </authorList>
    </citation>
    <scope>NUCLEOTIDE SEQUENCE [LARGE SCALE GENOMIC DNA]</scope>
    <source>
        <strain evidence="4 5">583</strain>
    </source>
</reference>